<dbReference type="InterPro" id="IPR055834">
    <property type="entry name" value="DUF7411"/>
</dbReference>
<evidence type="ECO:0000313" key="1">
    <source>
        <dbReference type="EMBL" id="MDE4909042.1"/>
    </source>
</evidence>
<accession>A0A9Q4PYZ6</accession>
<dbReference type="EMBL" id="JAKELO010000002">
    <property type="protein sequence ID" value="MDE4909042.1"/>
    <property type="molecule type" value="Genomic_DNA"/>
</dbReference>
<name>A0A9Q4PYZ6_9EURY</name>
<dbReference type="AlphaFoldDB" id="A0A9Q4PYZ6"/>
<dbReference type="Proteomes" id="UP001143747">
    <property type="component" value="Unassembled WGS sequence"/>
</dbReference>
<reference evidence="1" key="1">
    <citation type="submission" date="2022-01" db="EMBL/GenBank/DDBJ databases">
        <title>Draft genome of Methanogenium marinum DSM 15558.</title>
        <authorList>
            <person name="Chen S.-C."/>
            <person name="You Y.-T."/>
        </authorList>
    </citation>
    <scope>NUCLEOTIDE SEQUENCE</scope>
    <source>
        <strain evidence="1">DSM 15558</strain>
    </source>
</reference>
<sequence length="200" mass="22406">MKAGILFSGGKDSSLAALMLSREYEVELNTFVFDESRTVPELESVAEALGFPLVKRVFEPNFLDTVVEMMVSTGYPNDAINLVHRNAVRTLAGYYDVIGDGIRLNDRVPMLSLSEVQSLEARHGCSYVRPLFGFGKTEVDRLASRHFTISYGETGSIHNGDYEHEIRAAFNARGIDPYTIFPNHHQQSLVTGWKDEMELV</sequence>
<dbReference type="InterPro" id="IPR014729">
    <property type="entry name" value="Rossmann-like_a/b/a_fold"/>
</dbReference>
<dbReference type="NCBIfam" id="NF011155">
    <property type="entry name" value="PRK14561.1"/>
    <property type="match status" value="1"/>
</dbReference>
<gene>
    <name evidence="1" type="ORF">L0665_10520</name>
</gene>
<dbReference type="Gene3D" id="3.40.50.620">
    <property type="entry name" value="HUPs"/>
    <property type="match status" value="1"/>
</dbReference>
<dbReference type="GO" id="GO:0016787">
    <property type="term" value="F:hydrolase activity"/>
    <property type="evidence" value="ECO:0007669"/>
    <property type="project" value="UniProtKB-KW"/>
</dbReference>
<dbReference type="RefSeq" id="WP_274925648.1">
    <property type="nucleotide sequence ID" value="NZ_JAKELO010000002.1"/>
</dbReference>
<comment type="caution">
    <text evidence="1">The sequence shown here is derived from an EMBL/GenBank/DDBJ whole genome shotgun (WGS) entry which is preliminary data.</text>
</comment>
<keyword evidence="1" id="KW-0378">Hydrolase</keyword>
<protein>
    <submittedName>
        <fullName evidence="1">Alpha hydrolase</fullName>
    </submittedName>
</protein>
<evidence type="ECO:0000313" key="2">
    <source>
        <dbReference type="Proteomes" id="UP001143747"/>
    </source>
</evidence>
<dbReference type="Pfam" id="PF24167">
    <property type="entry name" value="DUF7411"/>
    <property type="match status" value="1"/>
</dbReference>
<organism evidence="1 2">
    <name type="scientific">Methanogenium marinum</name>
    <dbReference type="NCBI Taxonomy" id="348610"/>
    <lineage>
        <taxon>Archaea</taxon>
        <taxon>Methanobacteriati</taxon>
        <taxon>Methanobacteriota</taxon>
        <taxon>Stenosarchaea group</taxon>
        <taxon>Methanomicrobia</taxon>
        <taxon>Methanomicrobiales</taxon>
        <taxon>Methanomicrobiaceae</taxon>
        <taxon>Methanogenium</taxon>
    </lineage>
</organism>
<keyword evidence="2" id="KW-1185">Reference proteome</keyword>
<proteinExistence type="predicted"/>
<dbReference type="SUPFAM" id="SSF52402">
    <property type="entry name" value="Adenine nucleotide alpha hydrolases-like"/>
    <property type="match status" value="1"/>
</dbReference>